<dbReference type="EMBL" id="BJLF01000004">
    <property type="protein sequence ID" value="GEA50317.1"/>
    <property type="molecule type" value="Genomic_DNA"/>
</dbReference>
<comment type="caution">
    <text evidence="1">The sequence shown here is derived from an EMBL/GenBank/DDBJ whole genome shotgun (WGS) entry which is preliminary data.</text>
</comment>
<organism evidence="1 2">
    <name type="scientific">Vibrio inusitatus NBRC 102082</name>
    <dbReference type="NCBI Taxonomy" id="1219070"/>
    <lineage>
        <taxon>Bacteria</taxon>
        <taxon>Pseudomonadati</taxon>
        <taxon>Pseudomonadota</taxon>
        <taxon>Gammaproteobacteria</taxon>
        <taxon>Vibrionales</taxon>
        <taxon>Vibrionaceae</taxon>
        <taxon>Vibrio</taxon>
    </lineage>
</organism>
<dbReference type="Proteomes" id="UP000318717">
    <property type="component" value="Unassembled WGS sequence"/>
</dbReference>
<dbReference type="AlphaFoldDB" id="A0A4Y3HTE6"/>
<dbReference type="RefSeq" id="WP_167496165.1">
    <property type="nucleotide sequence ID" value="NZ_BJLF01000004.1"/>
</dbReference>
<protein>
    <submittedName>
        <fullName evidence="1">Uncharacterized protein</fullName>
    </submittedName>
</protein>
<keyword evidence="2" id="KW-1185">Reference proteome</keyword>
<gene>
    <name evidence="1" type="ORF">VIN01S_11210</name>
</gene>
<sequence>MKNNKLGRVMTFSRMFSFISFLSATLAWILNIYAVFALSVASLVVSAVLFVRDKHA</sequence>
<proteinExistence type="predicted"/>
<reference evidence="1 2" key="1">
    <citation type="submission" date="2019-06" db="EMBL/GenBank/DDBJ databases">
        <title>Whole genome shotgun sequence of Vibrio inusitatus NBRC 102082.</title>
        <authorList>
            <person name="Hosoyama A."/>
            <person name="Uohara A."/>
            <person name="Ohji S."/>
            <person name="Ichikawa N."/>
        </authorList>
    </citation>
    <scope>NUCLEOTIDE SEQUENCE [LARGE SCALE GENOMIC DNA]</scope>
    <source>
        <strain evidence="1 2">NBRC 102082</strain>
    </source>
</reference>
<accession>A0A4Y3HTE6</accession>
<evidence type="ECO:0000313" key="1">
    <source>
        <dbReference type="EMBL" id="GEA50317.1"/>
    </source>
</evidence>
<evidence type="ECO:0000313" key="2">
    <source>
        <dbReference type="Proteomes" id="UP000318717"/>
    </source>
</evidence>
<name>A0A4Y3HTE6_9VIBR</name>